<gene>
    <name evidence="1" type="ORF">SAMN05444285_13752</name>
</gene>
<protein>
    <submittedName>
        <fullName evidence="1">Uncharacterized protein</fullName>
    </submittedName>
</protein>
<dbReference type="EMBL" id="FOHT01000037">
    <property type="protein sequence ID" value="SEU04706.1"/>
    <property type="molecule type" value="Genomic_DNA"/>
</dbReference>
<dbReference type="Proteomes" id="UP000181981">
    <property type="component" value="Unassembled WGS sequence"/>
</dbReference>
<dbReference type="AlphaFoldDB" id="A0A1I0J540"/>
<organism evidence="1 2">
    <name type="scientific">Draconibacterium orientale</name>
    <dbReference type="NCBI Taxonomy" id="1168034"/>
    <lineage>
        <taxon>Bacteria</taxon>
        <taxon>Pseudomonadati</taxon>
        <taxon>Bacteroidota</taxon>
        <taxon>Bacteroidia</taxon>
        <taxon>Marinilabiliales</taxon>
        <taxon>Prolixibacteraceae</taxon>
        <taxon>Draconibacterium</taxon>
    </lineage>
</organism>
<proteinExistence type="predicted"/>
<accession>A0A1I0J540</accession>
<evidence type="ECO:0000313" key="2">
    <source>
        <dbReference type="Proteomes" id="UP000181981"/>
    </source>
</evidence>
<sequence>MPNELFFSDSARNIKNMFSFNAPKTETIVYAKKPYSITQYRLYYQVFPDR</sequence>
<name>A0A1I0J540_9BACT</name>
<reference evidence="1 2" key="1">
    <citation type="submission" date="2016-10" db="EMBL/GenBank/DDBJ databases">
        <authorList>
            <person name="de Groot N.N."/>
        </authorList>
    </citation>
    <scope>NUCLEOTIDE SEQUENCE [LARGE SCALE GENOMIC DNA]</scope>
    <source>
        <strain evidence="1 2">DSM 25947</strain>
    </source>
</reference>
<evidence type="ECO:0000313" key="1">
    <source>
        <dbReference type="EMBL" id="SEU04706.1"/>
    </source>
</evidence>